<dbReference type="SMART" id="SM00256">
    <property type="entry name" value="FBOX"/>
    <property type="match status" value="1"/>
</dbReference>
<evidence type="ECO:0000259" key="1">
    <source>
        <dbReference type="PROSITE" id="PS50181"/>
    </source>
</evidence>
<feature type="domain" description="F-box" evidence="1">
    <location>
        <begin position="1"/>
        <end position="45"/>
    </location>
</feature>
<dbReference type="SUPFAM" id="SSF81383">
    <property type="entry name" value="F-box domain"/>
    <property type="match status" value="1"/>
</dbReference>
<organism evidence="2 3">
    <name type="scientific">Leptotrombidium deliense</name>
    <dbReference type="NCBI Taxonomy" id="299467"/>
    <lineage>
        <taxon>Eukaryota</taxon>
        <taxon>Metazoa</taxon>
        <taxon>Ecdysozoa</taxon>
        <taxon>Arthropoda</taxon>
        <taxon>Chelicerata</taxon>
        <taxon>Arachnida</taxon>
        <taxon>Acari</taxon>
        <taxon>Acariformes</taxon>
        <taxon>Trombidiformes</taxon>
        <taxon>Prostigmata</taxon>
        <taxon>Anystina</taxon>
        <taxon>Parasitengona</taxon>
        <taxon>Trombiculoidea</taxon>
        <taxon>Trombiculidae</taxon>
        <taxon>Leptotrombidium</taxon>
    </lineage>
</organism>
<dbReference type="Proteomes" id="UP000288716">
    <property type="component" value="Unassembled WGS sequence"/>
</dbReference>
<protein>
    <recommendedName>
        <fullName evidence="1">F-box domain-containing protein</fullName>
    </recommendedName>
</protein>
<accession>A0A443RT95</accession>
<dbReference type="EMBL" id="NCKV01038537">
    <property type="protein sequence ID" value="RWS18512.1"/>
    <property type="molecule type" value="Genomic_DNA"/>
</dbReference>
<dbReference type="InterPro" id="IPR001810">
    <property type="entry name" value="F-box_dom"/>
</dbReference>
<evidence type="ECO:0000313" key="3">
    <source>
        <dbReference type="Proteomes" id="UP000288716"/>
    </source>
</evidence>
<gene>
    <name evidence="2" type="ORF">B4U80_14605</name>
</gene>
<evidence type="ECO:0000313" key="2">
    <source>
        <dbReference type="EMBL" id="RWS18512.1"/>
    </source>
</evidence>
<comment type="caution">
    <text evidence="2">The sequence shown here is derived from an EMBL/GenBank/DDBJ whole genome shotgun (WGS) entry which is preliminary data.</text>
</comment>
<dbReference type="PROSITE" id="PS50181">
    <property type="entry name" value="FBOX"/>
    <property type="match status" value="1"/>
</dbReference>
<sequence length="129" mass="14969">MSMDSLPNELLSIIFSFLSIRERIGLQRVCKRWSEVIELFGWYDVANISFIFSEAETSGELFETIKLSEKNCKNLRSVYFYLLSHKMFYKRNTTHLTAIGETLASFHWEKAKAIESESIACCYSKDAQS</sequence>
<reference evidence="2 3" key="1">
    <citation type="journal article" date="2018" name="Gigascience">
        <title>Genomes of trombidid mites reveal novel predicted allergens and laterally-transferred genes associated with secondary metabolism.</title>
        <authorList>
            <person name="Dong X."/>
            <person name="Chaisiri K."/>
            <person name="Xia D."/>
            <person name="Armstrong S.D."/>
            <person name="Fang Y."/>
            <person name="Donnelly M.J."/>
            <person name="Kadowaki T."/>
            <person name="McGarry J.W."/>
            <person name="Darby A.C."/>
            <person name="Makepeace B.L."/>
        </authorList>
    </citation>
    <scope>NUCLEOTIDE SEQUENCE [LARGE SCALE GENOMIC DNA]</scope>
    <source>
        <strain evidence="2">UoL-UT</strain>
    </source>
</reference>
<proteinExistence type="predicted"/>
<keyword evidence="3" id="KW-1185">Reference proteome</keyword>
<dbReference type="InterPro" id="IPR036047">
    <property type="entry name" value="F-box-like_dom_sf"/>
</dbReference>
<dbReference type="Pfam" id="PF12937">
    <property type="entry name" value="F-box-like"/>
    <property type="match status" value="1"/>
</dbReference>
<dbReference type="VEuPathDB" id="VectorBase:LDEU013528"/>
<dbReference type="AlphaFoldDB" id="A0A443RT95"/>
<name>A0A443RT95_9ACAR</name>
<dbReference type="OrthoDB" id="7121653at2759"/>
<dbReference type="Gene3D" id="1.20.1280.50">
    <property type="match status" value="1"/>
</dbReference>
<dbReference type="CDD" id="cd09917">
    <property type="entry name" value="F-box_SF"/>
    <property type="match status" value="1"/>
</dbReference>